<sequence length="214" mass="24856">ANEDVDVAHNATTVVSGAKDAAQHEVTMLNGANAHLRRARKRGLHGAKTRNTKGVHFNTEVYMFSMFENGHDLEIVHSNDESKEDESIQPTVVDAYNTELIYLGELGEALPLRTDPNWLPTRQAVKQLSIGGIPYKLTFMRRQDLATPQNKPIQDQTHAWRYPRLCRRYLVTEYDVRAFECTLYDESMYCMWHRVKAYETYIDDRKFLFPNLRF</sequence>
<dbReference type="Proteomes" id="UP000285060">
    <property type="component" value="Unassembled WGS sequence"/>
</dbReference>
<dbReference type="AlphaFoldDB" id="A0A418ALI0"/>
<protein>
    <submittedName>
        <fullName evidence="1">Uncharacterized protein</fullName>
    </submittedName>
</protein>
<feature type="non-terminal residue" evidence="1">
    <location>
        <position position="1"/>
    </location>
</feature>
<evidence type="ECO:0000313" key="1">
    <source>
        <dbReference type="EMBL" id="RHY25557.1"/>
    </source>
</evidence>
<accession>A0A418ALI0</accession>
<dbReference type="EMBL" id="QUSY01001258">
    <property type="protein sequence ID" value="RHY25557.1"/>
    <property type="molecule type" value="Genomic_DNA"/>
</dbReference>
<dbReference type="VEuPathDB" id="FungiDB:H310_12828"/>
<keyword evidence="2" id="KW-1185">Reference proteome</keyword>
<reference evidence="1 2" key="1">
    <citation type="submission" date="2018-08" db="EMBL/GenBank/DDBJ databases">
        <title>Aphanomyces genome sequencing and annotation.</title>
        <authorList>
            <person name="Minardi D."/>
            <person name="Oidtmann B."/>
            <person name="Van Der Giezen M."/>
            <person name="Studholme D.J."/>
        </authorList>
    </citation>
    <scope>NUCLEOTIDE SEQUENCE [LARGE SCALE GENOMIC DNA]</scope>
    <source>
        <strain evidence="1 2">NJM0002</strain>
    </source>
</reference>
<evidence type="ECO:0000313" key="2">
    <source>
        <dbReference type="Proteomes" id="UP000285060"/>
    </source>
</evidence>
<name>A0A418ALI0_9STRA</name>
<organism evidence="1 2">
    <name type="scientific">Aphanomyces invadans</name>
    <dbReference type="NCBI Taxonomy" id="157072"/>
    <lineage>
        <taxon>Eukaryota</taxon>
        <taxon>Sar</taxon>
        <taxon>Stramenopiles</taxon>
        <taxon>Oomycota</taxon>
        <taxon>Saprolegniomycetes</taxon>
        <taxon>Saprolegniales</taxon>
        <taxon>Verrucalvaceae</taxon>
        <taxon>Aphanomyces</taxon>
    </lineage>
</organism>
<comment type="caution">
    <text evidence="1">The sequence shown here is derived from an EMBL/GenBank/DDBJ whole genome shotgun (WGS) entry which is preliminary data.</text>
</comment>
<gene>
    <name evidence="1" type="ORF">DYB32_008236</name>
</gene>
<proteinExistence type="predicted"/>